<accession>A0A1F8C2B4</accession>
<feature type="domain" description="GtrA/DPMS transmembrane" evidence="10">
    <location>
        <begin position="250"/>
        <end position="394"/>
    </location>
</feature>
<dbReference type="Proteomes" id="UP000178429">
    <property type="component" value="Unassembled WGS sequence"/>
</dbReference>
<comment type="subcellular location">
    <subcellularLocation>
        <location evidence="1">Membrane</location>
        <topology evidence="1">Multi-pass membrane protein</topology>
    </subcellularLocation>
</comment>
<evidence type="ECO:0000256" key="7">
    <source>
        <dbReference type="ARBA" id="ARBA00023136"/>
    </source>
</evidence>
<dbReference type="EMBL" id="MGHL01000007">
    <property type="protein sequence ID" value="OGM69979.1"/>
    <property type="molecule type" value="Genomic_DNA"/>
</dbReference>
<feature type="transmembrane region" description="Helical" evidence="8">
    <location>
        <begin position="248"/>
        <end position="265"/>
    </location>
</feature>
<dbReference type="InterPro" id="IPR001173">
    <property type="entry name" value="Glyco_trans_2-like"/>
</dbReference>
<evidence type="ECO:0000313" key="12">
    <source>
        <dbReference type="Proteomes" id="UP000178429"/>
    </source>
</evidence>
<protein>
    <recommendedName>
        <fullName evidence="13">Glycosyltransferase 2-like domain-containing protein</fullName>
    </recommendedName>
</protein>
<feature type="transmembrane region" description="Helical" evidence="8">
    <location>
        <begin position="300"/>
        <end position="320"/>
    </location>
</feature>
<dbReference type="Gene3D" id="3.90.550.10">
    <property type="entry name" value="Spore Coat Polysaccharide Biosynthesis Protein SpsA, Chain A"/>
    <property type="match status" value="1"/>
</dbReference>
<keyword evidence="5 8" id="KW-0812">Transmembrane</keyword>
<dbReference type="STRING" id="1802525.A2975_05225"/>
<evidence type="ECO:0000256" key="1">
    <source>
        <dbReference type="ARBA" id="ARBA00004141"/>
    </source>
</evidence>
<dbReference type="PANTHER" id="PTHR43398">
    <property type="entry name" value="DOLICHOL-PHOSPHATE MANNOSYLTRANSFERASE SUBUNIT 1"/>
    <property type="match status" value="1"/>
</dbReference>
<dbReference type="GO" id="GO:0009247">
    <property type="term" value="P:glycolipid biosynthetic process"/>
    <property type="evidence" value="ECO:0007669"/>
    <property type="project" value="TreeGrafter"/>
</dbReference>
<reference evidence="11 12" key="1">
    <citation type="journal article" date="2016" name="Nat. Commun.">
        <title>Thousands of microbial genomes shed light on interconnected biogeochemical processes in an aquifer system.</title>
        <authorList>
            <person name="Anantharaman K."/>
            <person name="Brown C.T."/>
            <person name="Hug L.A."/>
            <person name="Sharon I."/>
            <person name="Castelle C.J."/>
            <person name="Probst A.J."/>
            <person name="Thomas B.C."/>
            <person name="Singh A."/>
            <person name="Wilkins M.J."/>
            <person name="Karaoz U."/>
            <person name="Brodie E.L."/>
            <person name="Williams K.H."/>
            <person name="Hubbard S.S."/>
            <person name="Banfield J.F."/>
        </authorList>
    </citation>
    <scope>NUCLEOTIDE SEQUENCE [LARGE SCALE GENOMIC DNA]</scope>
</reference>
<evidence type="ECO:0000259" key="9">
    <source>
        <dbReference type="Pfam" id="PF00535"/>
    </source>
</evidence>
<evidence type="ECO:0000259" key="10">
    <source>
        <dbReference type="Pfam" id="PF04138"/>
    </source>
</evidence>
<proteinExistence type="inferred from homology"/>
<dbReference type="GO" id="GO:0016020">
    <property type="term" value="C:membrane"/>
    <property type="evidence" value="ECO:0007669"/>
    <property type="project" value="UniProtKB-SubCell"/>
</dbReference>
<name>A0A1F8C2B4_9BACT</name>
<dbReference type="InterPro" id="IPR039528">
    <property type="entry name" value="DPM1-like"/>
</dbReference>
<evidence type="ECO:0000313" key="11">
    <source>
        <dbReference type="EMBL" id="OGM69979.1"/>
    </source>
</evidence>
<evidence type="ECO:0000256" key="2">
    <source>
        <dbReference type="ARBA" id="ARBA00006739"/>
    </source>
</evidence>
<keyword evidence="7 8" id="KW-0472">Membrane</keyword>
<dbReference type="AlphaFoldDB" id="A0A1F8C2B4"/>
<feature type="domain" description="Glycosyltransferase 2-like" evidence="9">
    <location>
        <begin position="6"/>
        <end position="174"/>
    </location>
</feature>
<dbReference type="PANTHER" id="PTHR43398:SF1">
    <property type="entry name" value="DOLICHOL-PHOSPHATE MANNOSYLTRANSFERASE SUBUNIT 1"/>
    <property type="match status" value="1"/>
</dbReference>
<comment type="similarity">
    <text evidence="2">Belongs to the glycosyltransferase 2 family.</text>
</comment>
<evidence type="ECO:0000256" key="3">
    <source>
        <dbReference type="ARBA" id="ARBA00022676"/>
    </source>
</evidence>
<dbReference type="GO" id="GO:0004582">
    <property type="term" value="F:dolichyl-phosphate beta-D-mannosyltransferase activity"/>
    <property type="evidence" value="ECO:0007669"/>
    <property type="project" value="InterPro"/>
</dbReference>
<evidence type="ECO:0000256" key="6">
    <source>
        <dbReference type="ARBA" id="ARBA00022989"/>
    </source>
</evidence>
<dbReference type="InterPro" id="IPR029044">
    <property type="entry name" value="Nucleotide-diphossugar_trans"/>
</dbReference>
<comment type="caution">
    <text evidence="11">The sequence shown here is derived from an EMBL/GenBank/DDBJ whole genome shotgun (WGS) entry which is preliminary data.</text>
</comment>
<feature type="transmembrane region" description="Helical" evidence="8">
    <location>
        <begin position="340"/>
        <end position="360"/>
    </location>
</feature>
<organism evidence="11 12">
    <name type="scientific">Candidatus Woesebacteria bacterium RIFCSPLOWO2_01_FULL_44_14</name>
    <dbReference type="NCBI Taxonomy" id="1802525"/>
    <lineage>
        <taxon>Bacteria</taxon>
        <taxon>Candidatus Woeseibacteriota</taxon>
    </lineage>
</organism>
<dbReference type="Pfam" id="PF04138">
    <property type="entry name" value="GtrA_DPMS_TM"/>
    <property type="match status" value="1"/>
</dbReference>
<dbReference type="InterPro" id="IPR007267">
    <property type="entry name" value="GtrA_DPMS_TM"/>
</dbReference>
<feature type="transmembrane region" description="Helical" evidence="8">
    <location>
        <begin position="372"/>
        <end position="394"/>
    </location>
</feature>
<dbReference type="GO" id="GO:0000271">
    <property type="term" value="P:polysaccharide biosynthetic process"/>
    <property type="evidence" value="ECO:0007669"/>
    <property type="project" value="InterPro"/>
</dbReference>
<evidence type="ECO:0000256" key="8">
    <source>
        <dbReference type="SAM" id="Phobius"/>
    </source>
</evidence>
<dbReference type="SUPFAM" id="SSF53448">
    <property type="entry name" value="Nucleotide-diphospho-sugar transferases"/>
    <property type="match status" value="1"/>
</dbReference>
<dbReference type="Pfam" id="PF00535">
    <property type="entry name" value="Glycos_transf_2"/>
    <property type="match status" value="1"/>
</dbReference>
<keyword evidence="3" id="KW-0328">Glycosyltransferase</keyword>
<feature type="transmembrane region" description="Helical" evidence="8">
    <location>
        <begin position="277"/>
        <end position="294"/>
    </location>
</feature>
<evidence type="ECO:0000256" key="4">
    <source>
        <dbReference type="ARBA" id="ARBA00022679"/>
    </source>
</evidence>
<sequence>MDKIVIVMPVWNEAKNVGEMIEKLVREEFPKIKAEMYLLVVDNYSKDGTAQLVEEASKKYKNVTIIQQGDKSGLGWAYVAGFEHAINKLGADAVLEMDADGQHPPEFVKPMVEAYANGADYVIGSRYIPGGSIPSQWGMSRKAMSYFGNLFIRIVWLNFKIHDMTTGFRLTRVKGVLDKIKLHDLMALNRFAYKVDLLYQSLKNSKKTVEVPLEFRPRTAEKSKFNVKEMIATFKIAIILGVKDKMRFVKFGIVGGVGFIVNYVGLELLRRVPFTQAVANLFGSLAAIPVLQALSTASFWSTALATEAAIVSNFIFNNVWTFKEERITKFFGIIGAFAKFNFTSLAAVVFQPFVVGQAVILFGDTSLVRLGALFFALVVVVIPWNYTMYNLFVWKTWKLPKFLRKSPK</sequence>
<evidence type="ECO:0000256" key="5">
    <source>
        <dbReference type="ARBA" id="ARBA00022692"/>
    </source>
</evidence>
<keyword evidence="4" id="KW-0808">Transferase</keyword>
<evidence type="ECO:0008006" key="13">
    <source>
        <dbReference type="Google" id="ProtNLM"/>
    </source>
</evidence>
<keyword evidence="6 8" id="KW-1133">Transmembrane helix</keyword>
<dbReference type="CDD" id="cd06442">
    <property type="entry name" value="DPM1_like"/>
    <property type="match status" value="1"/>
</dbReference>
<gene>
    <name evidence="11" type="ORF">A2975_05225</name>
</gene>